<feature type="region of interest" description="Disordered" evidence="1">
    <location>
        <begin position="375"/>
        <end position="424"/>
    </location>
</feature>
<feature type="region of interest" description="Disordered" evidence="1">
    <location>
        <begin position="112"/>
        <end position="234"/>
    </location>
</feature>
<protein>
    <submittedName>
        <fullName evidence="2">Uncharacterized protein</fullName>
    </submittedName>
</protein>
<evidence type="ECO:0000313" key="2">
    <source>
        <dbReference type="EMBL" id="KHN70905.1"/>
    </source>
</evidence>
<name>A0A0B2UPP9_TOXCA</name>
<dbReference type="Proteomes" id="UP000031036">
    <property type="component" value="Unassembled WGS sequence"/>
</dbReference>
<keyword evidence="3" id="KW-1185">Reference proteome</keyword>
<feature type="compositionally biased region" description="Basic residues" evidence="1">
    <location>
        <begin position="389"/>
        <end position="402"/>
    </location>
</feature>
<dbReference type="OrthoDB" id="10687154at2759"/>
<reference evidence="2 3" key="1">
    <citation type="submission" date="2014-11" db="EMBL/GenBank/DDBJ databases">
        <title>Genetic blueprint of the zoonotic pathogen Toxocara canis.</title>
        <authorList>
            <person name="Zhu X.-Q."/>
            <person name="Korhonen P.K."/>
            <person name="Cai H."/>
            <person name="Young N.D."/>
            <person name="Nejsum P."/>
            <person name="von Samson-Himmelstjerna G."/>
            <person name="Boag P.R."/>
            <person name="Tan P."/>
            <person name="Li Q."/>
            <person name="Min J."/>
            <person name="Yang Y."/>
            <person name="Wang X."/>
            <person name="Fang X."/>
            <person name="Hall R.S."/>
            <person name="Hofmann A."/>
            <person name="Sternberg P.W."/>
            <person name="Jex A.R."/>
            <person name="Gasser R.B."/>
        </authorList>
    </citation>
    <scope>NUCLEOTIDE SEQUENCE [LARGE SCALE GENOMIC DNA]</scope>
    <source>
        <strain evidence="2">PN_DK_2014</strain>
    </source>
</reference>
<evidence type="ECO:0000256" key="1">
    <source>
        <dbReference type="SAM" id="MobiDB-lite"/>
    </source>
</evidence>
<feature type="compositionally biased region" description="Polar residues" evidence="1">
    <location>
        <begin position="147"/>
        <end position="165"/>
    </location>
</feature>
<feature type="compositionally biased region" description="Basic and acidic residues" evidence="1">
    <location>
        <begin position="185"/>
        <end position="199"/>
    </location>
</feature>
<organism evidence="2 3">
    <name type="scientific">Toxocara canis</name>
    <name type="common">Canine roundworm</name>
    <dbReference type="NCBI Taxonomy" id="6265"/>
    <lineage>
        <taxon>Eukaryota</taxon>
        <taxon>Metazoa</taxon>
        <taxon>Ecdysozoa</taxon>
        <taxon>Nematoda</taxon>
        <taxon>Chromadorea</taxon>
        <taxon>Rhabditida</taxon>
        <taxon>Spirurina</taxon>
        <taxon>Ascaridomorpha</taxon>
        <taxon>Ascaridoidea</taxon>
        <taxon>Toxocaridae</taxon>
        <taxon>Toxocara</taxon>
    </lineage>
</organism>
<feature type="region of interest" description="Disordered" evidence="1">
    <location>
        <begin position="465"/>
        <end position="485"/>
    </location>
</feature>
<evidence type="ECO:0000313" key="3">
    <source>
        <dbReference type="Proteomes" id="UP000031036"/>
    </source>
</evidence>
<dbReference type="EMBL" id="JPKZ01022847">
    <property type="protein sequence ID" value="KHN70905.1"/>
    <property type="molecule type" value="Genomic_DNA"/>
</dbReference>
<feature type="compositionally biased region" description="Basic and acidic residues" evidence="1">
    <location>
        <begin position="375"/>
        <end position="384"/>
    </location>
</feature>
<feature type="region of interest" description="Disordered" evidence="1">
    <location>
        <begin position="304"/>
        <end position="329"/>
    </location>
</feature>
<feature type="compositionally biased region" description="Basic and acidic residues" evidence="1">
    <location>
        <begin position="403"/>
        <end position="420"/>
    </location>
</feature>
<accession>A0A0B2UPP9</accession>
<sequence length="747" mass="83886">MLSSMSTSQNNDSTSDNKLFYCDEVSDLVAKHDRTFKKATSEAIDAIKGECASEKAAGPVGAPADSIFEISPRPRFTRSDDWTKWELLCKFADIMGRPGWYKEKLVRPLLPKNQVGNRKASKRQHHHNNENSESAMTKGVNIFLRPNRTNPKWSRSSSSSTQHFGTKQCAKSRKTSDRGVAMSINREEYYRSDANRTREQSSVNALPGPLPRSQSRPSRTAHYRHSLLRSSPPSANGCLVIRRSGCPKGSTPFEESILTPSDLNAIIRTADSRTHSRSSNRDQLPFYLTGDHPSKSLFSHSCTQQHSLHTKSQSKSLSRRAHKSPNVQRRECATKVVPFDCNASLVQRTQQLEDLFRVECLKKELAKVTIGSEYHRNSHDHSVEQSKLAKIKSSRRRVNSRQRRAERELLEHSSDSDSDRPSLGIRLSHQHHHCSPLEYSHLRSRLLPVYTSTCSGDDDDDVMHERPSGTNRFSINATNDGDSRKTHMVSLTDSWSASPLVSAYNSSLSSISSSLTSSDFASLPFQRMHRWFDRVRPIDQATKSIDYSGIGGTMDRHLHQIPSAASGSRSYCAEGDRFVHGYRMDGSDFKVDEGFLVKASSRGRLNNGMREEGELVGKHRPLRRIKINPAKEKSFSRSCDLLNMPSQRRNPDSSPSAMHECETESFNCVNDYCPHISEFKPSSWTPRPPRSRGPSAVERRLKRGTSSVVNCSPYSGGYGSMLNLVISENNGVSMTDQLMVINQNGKH</sequence>
<feature type="region of interest" description="Disordered" evidence="1">
    <location>
        <begin position="681"/>
        <end position="704"/>
    </location>
</feature>
<feature type="compositionally biased region" description="Polar residues" evidence="1">
    <location>
        <begin position="304"/>
        <end position="316"/>
    </location>
</feature>
<dbReference type="AlphaFoldDB" id="A0A0B2UPP9"/>
<proteinExistence type="predicted"/>
<gene>
    <name evidence="2" type="ORF">Tcan_12070</name>
</gene>
<comment type="caution">
    <text evidence="2">The sequence shown here is derived from an EMBL/GenBank/DDBJ whole genome shotgun (WGS) entry which is preliminary data.</text>
</comment>
<feature type="compositionally biased region" description="Polar residues" evidence="1">
    <location>
        <begin position="468"/>
        <end position="480"/>
    </location>
</feature>